<dbReference type="HOGENOM" id="CLU_286651_0_0_9"/>
<dbReference type="STRING" id="638302.HMPREF0908_1924"/>
<feature type="domain" description="KAP NTPase" evidence="2">
    <location>
        <begin position="21"/>
        <end position="375"/>
    </location>
</feature>
<feature type="transmembrane region" description="Helical" evidence="1">
    <location>
        <begin position="155"/>
        <end position="176"/>
    </location>
</feature>
<proteinExistence type="predicted"/>
<gene>
    <name evidence="3" type="ORF">HMPREF0908_1924</name>
</gene>
<reference evidence="3 4" key="1">
    <citation type="submission" date="2009-04" db="EMBL/GenBank/DDBJ databases">
        <authorList>
            <person name="Qin X."/>
            <person name="Bachman B."/>
            <person name="Battles P."/>
            <person name="Bell A."/>
            <person name="Bess C."/>
            <person name="Bickham C."/>
            <person name="Chaboub L."/>
            <person name="Chen D."/>
            <person name="Coyle M."/>
            <person name="Deiros D.R."/>
            <person name="Dinh H."/>
            <person name="Forbes L."/>
            <person name="Fowler G."/>
            <person name="Francisco L."/>
            <person name="Fu Q."/>
            <person name="Gubbala S."/>
            <person name="Hale W."/>
            <person name="Han Y."/>
            <person name="Hemphill L."/>
            <person name="Highlander S.K."/>
            <person name="Hirani K."/>
            <person name="Hogues M."/>
            <person name="Jackson L."/>
            <person name="Jakkamsetti A."/>
            <person name="Javaid M."/>
            <person name="Jiang H."/>
            <person name="Korchina V."/>
            <person name="Kovar C."/>
            <person name="Lara F."/>
            <person name="Lee S."/>
            <person name="Mata R."/>
            <person name="Mathew T."/>
            <person name="Moen C."/>
            <person name="Morales K."/>
            <person name="Munidasa M."/>
            <person name="Nazareth L."/>
            <person name="Ngo R."/>
            <person name="Nguyen L."/>
            <person name="Okwuonu G."/>
            <person name="Ongeri F."/>
            <person name="Patil S."/>
            <person name="Petrosino J."/>
            <person name="Pham C."/>
            <person name="Pham P."/>
            <person name="Pu L.-L."/>
            <person name="Puazo M."/>
            <person name="Raj R."/>
            <person name="Reid J."/>
            <person name="Rouhana J."/>
            <person name="Saada N."/>
            <person name="Shang Y."/>
            <person name="Simmons D."/>
            <person name="Thornton R."/>
            <person name="Warren J."/>
            <person name="Weissenberger G."/>
            <person name="Zhang J."/>
            <person name="Zhang L."/>
            <person name="Zhou C."/>
            <person name="Zhu D."/>
            <person name="Muzny D."/>
            <person name="Worley K."/>
            <person name="Gibbs R."/>
        </authorList>
    </citation>
    <scope>NUCLEOTIDE SEQUENCE [LARGE SCALE GENOMIC DNA]</scope>
    <source>
        <strain evidence="3 4">ATCC 43531</strain>
    </source>
</reference>
<comment type="caution">
    <text evidence="3">The sequence shown here is derived from an EMBL/GenBank/DDBJ whole genome shotgun (WGS) entry which is preliminary data.</text>
</comment>
<dbReference type="Proteomes" id="UP000005309">
    <property type="component" value="Unassembled WGS sequence"/>
</dbReference>
<sequence length="1057" mass="123431">MAEFLKNEPIGEDLFSGRAQEHVAETICDNIERLHVIGLEGEWGSGKSNLVKILQQKLSNKDKKYFFFIYDAWAHQMDFQRRAIIEEIVEFIDREDGLLVTKDKLNYVKIKALGTVVETETELQSSFTWASFFLVCSIILTPAAIQLSTTLKFEWINYVISLMPIGCILFAVFISMRKQRKDFFSMGHLEHIKNQLIGAYKQGNTKSTKREYTDTKRPSTVVFRQFFHDVDESIPEKHVLIIVLDNLDRLPRANVQEVWTIIQSCFSDGVVEFPKIKIVIPFDRTHLCVNDEQDSAGNNIHDYTDKTFDAVFRVALPVLNDWEEYFDRQWEKAFGQDEVNGDRQELDYVKRIYDCYTETITPRKIHAFINQCLILSLLHKGHGIKYRYYAVFISHKEHILKNIIEALSDLAYLKGLKRVFEQDEEFFQTIPALSHQVTLERGQEIAIHRVLRLALENGDADKVKEISKIRTFPSILETLLREFNTVDSLQMPICALDGLSPEDYGGEEIYANRWNMIFQGVLDIDLELDTSKDGYLFQYQKVLIKHGSKEQIEAILAKLIPQFNQLEGINAARYIDCIKEVEEIVAPKDIQVLDLLGEIVVPWEQLEKIITDSKGTPSQYRLRSKEEEVDKFLTDLTVEQLAKVSYIGELHKSGYKLEQFKERAKEGAEQTNSYNEFCTLWRNYREVISDKIEINLDIEYLDQYIREAKEHQHSDIESDLLCYIFSKFDFNTVENYSEITSYLNQEDKAEEISDKISLYMSYSDLMFRSTQYKTSSLYCAICKIVTGDIERPLRANPKELLLQFEMVIVCSKVSKEDLSAQLSRWKFVKISDNEVEKYLPVDFLSLIDEVEDDFSENCRTRVKDYLDTRSEEQWAHYIEQGIDSYGISAGRIIAYDWPDLVWTKIKDYLQGLVNDRSLPEDIDTWKKYIEEFLKKRKQIGRILGVFYDSLKTEAISVEEFKFWGEWLFKYNKVELDDKTMRRLIPPELLDDEECVKILLHNFTKVVKIYRQASADEHEDFDDKIQKLSGVDENIKELANRIGGFDVNSASRQDHKEN</sequence>
<protein>
    <submittedName>
        <fullName evidence="3">KAP family P-loop domain protein</fullName>
    </submittedName>
</protein>
<keyword evidence="1" id="KW-1133">Transmembrane helix</keyword>
<evidence type="ECO:0000313" key="3">
    <source>
        <dbReference type="EMBL" id="EEQ47622.1"/>
    </source>
</evidence>
<evidence type="ECO:0000256" key="1">
    <source>
        <dbReference type="SAM" id="Phobius"/>
    </source>
</evidence>
<name>C4V624_9FIRM</name>
<dbReference type="EMBL" id="ACLA01000033">
    <property type="protein sequence ID" value="EEQ47622.1"/>
    <property type="molecule type" value="Genomic_DNA"/>
</dbReference>
<dbReference type="InterPro" id="IPR027417">
    <property type="entry name" value="P-loop_NTPase"/>
</dbReference>
<dbReference type="eggNOG" id="COG4928">
    <property type="taxonomic scope" value="Bacteria"/>
</dbReference>
<keyword evidence="4" id="KW-1185">Reference proteome</keyword>
<feature type="transmembrane region" description="Helical" evidence="1">
    <location>
        <begin position="127"/>
        <end position="149"/>
    </location>
</feature>
<dbReference type="Pfam" id="PF07693">
    <property type="entry name" value="KAP_NTPase"/>
    <property type="match status" value="1"/>
</dbReference>
<evidence type="ECO:0000313" key="4">
    <source>
        <dbReference type="Proteomes" id="UP000005309"/>
    </source>
</evidence>
<evidence type="ECO:0000259" key="2">
    <source>
        <dbReference type="Pfam" id="PF07693"/>
    </source>
</evidence>
<accession>C4V624</accession>
<dbReference type="InterPro" id="IPR011646">
    <property type="entry name" value="KAP_P-loop"/>
</dbReference>
<dbReference type="RefSeq" id="WP_006691051.1">
    <property type="nucleotide sequence ID" value="NZ_GG694008.1"/>
</dbReference>
<keyword evidence="1" id="KW-0812">Transmembrane</keyword>
<dbReference type="AlphaFoldDB" id="C4V624"/>
<organism evidence="3 4">
    <name type="scientific">Selenomonas flueggei ATCC 43531</name>
    <dbReference type="NCBI Taxonomy" id="638302"/>
    <lineage>
        <taxon>Bacteria</taxon>
        <taxon>Bacillati</taxon>
        <taxon>Bacillota</taxon>
        <taxon>Negativicutes</taxon>
        <taxon>Selenomonadales</taxon>
        <taxon>Selenomonadaceae</taxon>
        <taxon>Selenomonas</taxon>
    </lineage>
</organism>
<keyword evidence="1" id="KW-0472">Membrane</keyword>
<dbReference type="SUPFAM" id="SSF52540">
    <property type="entry name" value="P-loop containing nucleoside triphosphate hydrolases"/>
    <property type="match status" value="1"/>
</dbReference>